<dbReference type="AlphaFoldDB" id="A0A068NY13"/>
<evidence type="ECO:0000259" key="1">
    <source>
        <dbReference type="Pfam" id="PF01243"/>
    </source>
</evidence>
<organism evidence="2 3">
    <name type="scientific">Fimbriimonas ginsengisoli Gsoil 348</name>
    <dbReference type="NCBI Taxonomy" id="661478"/>
    <lineage>
        <taxon>Bacteria</taxon>
        <taxon>Bacillati</taxon>
        <taxon>Armatimonadota</taxon>
        <taxon>Fimbriimonadia</taxon>
        <taxon>Fimbriimonadales</taxon>
        <taxon>Fimbriimonadaceae</taxon>
        <taxon>Fimbriimonas</taxon>
    </lineage>
</organism>
<reference evidence="2 3" key="1">
    <citation type="journal article" date="2014" name="PLoS ONE">
        <title>The first complete genome sequence of the class fimbriimonadia in the phylum armatimonadetes.</title>
        <authorList>
            <person name="Hu Z.Y."/>
            <person name="Wang Y.Z."/>
            <person name="Im W.T."/>
            <person name="Wang S.Y."/>
            <person name="Zhao G.P."/>
            <person name="Zheng H.J."/>
            <person name="Quan Z.X."/>
        </authorList>
    </citation>
    <scope>NUCLEOTIDE SEQUENCE [LARGE SCALE GENOMIC DNA]</scope>
    <source>
        <strain evidence="2">Gsoil 348</strain>
    </source>
</reference>
<dbReference type="eggNOG" id="COG3576">
    <property type="taxonomic scope" value="Bacteria"/>
</dbReference>
<dbReference type="SUPFAM" id="SSF50475">
    <property type="entry name" value="FMN-binding split barrel"/>
    <property type="match status" value="1"/>
</dbReference>
<protein>
    <recommendedName>
        <fullName evidence="1">Pyridoxamine 5'-phosphate oxidase N-terminal domain-containing protein</fullName>
    </recommendedName>
</protein>
<keyword evidence="3" id="KW-1185">Reference proteome</keyword>
<dbReference type="EMBL" id="CP007139">
    <property type="protein sequence ID" value="AIE87755.1"/>
    <property type="molecule type" value="Genomic_DNA"/>
</dbReference>
<dbReference type="PANTHER" id="PTHR39336">
    <property type="entry name" value="PYRIDOXAMINE PHOSPHATE OXIDASE FAMILY PROTEIN (AFU_ORTHOLOGUE AFUA_6G11440)"/>
    <property type="match status" value="1"/>
</dbReference>
<name>A0A068NY13_FIMGI</name>
<gene>
    <name evidence="2" type="ORF">OP10G_4387</name>
</gene>
<dbReference type="PANTHER" id="PTHR39336:SF1">
    <property type="entry name" value="PYRIDOXAMINE PHOSPHATE OXIDASE FAMILY PROTEIN (AFU_ORTHOLOGUE AFUA_6G11440)"/>
    <property type="match status" value="1"/>
</dbReference>
<dbReference type="InterPro" id="IPR012349">
    <property type="entry name" value="Split_barrel_FMN-bd"/>
</dbReference>
<dbReference type="InterPro" id="IPR011576">
    <property type="entry name" value="Pyridox_Oxase_N"/>
</dbReference>
<dbReference type="HOGENOM" id="CLU_054794_1_1_0"/>
<feature type="domain" description="Pyridoxamine 5'-phosphate oxidase N-terminal" evidence="1">
    <location>
        <begin position="9"/>
        <end position="133"/>
    </location>
</feature>
<dbReference type="KEGG" id="fgi:OP10G_4387"/>
<dbReference type="Pfam" id="PF01243">
    <property type="entry name" value="PNPOx_N"/>
    <property type="match status" value="1"/>
</dbReference>
<dbReference type="Proteomes" id="UP000027982">
    <property type="component" value="Chromosome"/>
</dbReference>
<proteinExistence type="predicted"/>
<dbReference type="RefSeq" id="WP_025228362.1">
    <property type="nucleotide sequence ID" value="NZ_CP007139.1"/>
</dbReference>
<evidence type="ECO:0000313" key="3">
    <source>
        <dbReference type="Proteomes" id="UP000027982"/>
    </source>
</evidence>
<evidence type="ECO:0000313" key="2">
    <source>
        <dbReference type="EMBL" id="AIE87755.1"/>
    </source>
</evidence>
<dbReference type="STRING" id="661478.OP10G_4387"/>
<accession>A0A068NY13</accession>
<dbReference type="Gene3D" id="2.30.110.10">
    <property type="entry name" value="Electron Transport, Fmn-binding Protein, Chain A"/>
    <property type="match status" value="1"/>
</dbReference>
<dbReference type="OrthoDB" id="115989at2"/>
<sequence length="187" mass="20587">MSKQRDFIDDDLATWLGEQHLFFVATAPTSLEGHVNCSPKGGDTFRVLGPMEVAYMDLTGSGAETAAHLRDNGRIVLMFCAFEGKPNVARLHGRGEVIIEGDPHFEELVALFPRKPGVRSVVRVQVTRVSTSCGFAVPLMDFKDDRDTLDRFALSKGSEGLAEYRLLKNSRSIDGLPALFDEPETMA</sequence>